<dbReference type="EMBL" id="SNRY01000456">
    <property type="protein sequence ID" value="KAA6340495.1"/>
    <property type="molecule type" value="Genomic_DNA"/>
</dbReference>
<organism evidence="1">
    <name type="scientific">termite gut metagenome</name>
    <dbReference type="NCBI Taxonomy" id="433724"/>
    <lineage>
        <taxon>unclassified sequences</taxon>
        <taxon>metagenomes</taxon>
        <taxon>organismal metagenomes</taxon>
    </lineage>
</organism>
<reference evidence="1" key="1">
    <citation type="submission" date="2019-03" db="EMBL/GenBank/DDBJ databases">
        <title>Single cell metagenomics reveals metabolic interactions within the superorganism composed of flagellate Streblomastix strix and complex community of Bacteroidetes bacteria on its surface.</title>
        <authorList>
            <person name="Treitli S.C."/>
            <person name="Kolisko M."/>
            <person name="Husnik F."/>
            <person name="Keeling P."/>
            <person name="Hampl V."/>
        </authorList>
    </citation>
    <scope>NUCLEOTIDE SEQUENCE</scope>
    <source>
        <strain evidence="1">STM</strain>
    </source>
</reference>
<proteinExistence type="predicted"/>
<comment type="caution">
    <text evidence="1">The sequence shown here is derived from an EMBL/GenBank/DDBJ whole genome shotgun (WGS) entry which is preliminary data.</text>
</comment>
<gene>
    <name evidence="1" type="ORF">EZS27_011640</name>
</gene>
<dbReference type="AlphaFoldDB" id="A0A5J4S4R4"/>
<name>A0A5J4S4R4_9ZZZZ</name>
<sequence>MENTDTRILPYAPVIVKLLQGAIYSEDKLWDELILHQTPIDRFFRQIGVELIVEEKDGYVFLRQKEDEEGKTIGLIRRMPLTYEQTLLCVLLREWLDEFEVTDTETRNLYITHKQFRERIEMFFKEKSNQAKLLRNLDTLIKDMLNLDFLKKIEDTPYPDERKYEVRRIIKSKITADKLFEFKQKLTNYESQL</sequence>
<evidence type="ECO:0000313" key="1">
    <source>
        <dbReference type="EMBL" id="KAA6340495.1"/>
    </source>
</evidence>
<accession>A0A5J4S4R4</accession>
<evidence type="ECO:0008006" key="2">
    <source>
        <dbReference type="Google" id="ProtNLM"/>
    </source>
</evidence>
<dbReference type="InterPro" id="IPR025449">
    <property type="entry name" value="JetB"/>
</dbReference>
<dbReference type="Pfam" id="PF13835">
    <property type="entry name" value="DUF4194"/>
    <property type="match status" value="1"/>
</dbReference>
<protein>
    <recommendedName>
        <fullName evidence="2">DUF4194 domain-containing protein</fullName>
    </recommendedName>
</protein>